<organism evidence="2 3">
    <name type="scientific">Cryptolaemus montrouzieri</name>
    <dbReference type="NCBI Taxonomy" id="559131"/>
    <lineage>
        <taxon>Eukaryota</taxon>
        <taxon>Metazoa</taxon>
        <taxon>Ecdysozoa</taxon>
        <taxon>Arthropoda</taxon>
        <taxon>Hexapoda</taxon>
        <taxon>Insecta</taxon>
        <taxon>Pterygota</taxon>
        <taxon>Neoptera</taxon>
        <taxon>Endopterygota</taxon>
        <taxon>Coleoptera</taxon>
        <taxon>Polyphaga</taxon>
        <taxon>Cucujiformia</taxon>
        <taxon>Coccinelloidea</taxon>
        <taxon>Coccinellidae</taxon>
        <taxon>Scymninae</taxon>
        <taxon>Scymnini</taxon>
        <taxon>Cryptolaemus</taxon>
    </lineage>
</organism>
<feature type="region of interest" description="Disordered" evidence="1">
    <location>
        <begin position="77"/>
        <end position="103"/>
    </location>
</feature>
<evidence type="ECO:0000313" key="3">
    <source>
        <dbReference type="Proteomes" id="UP001516400"/>
    </source>
</evidence>
<reference evidence="2 3" key="1">
    <citation type="journal article" date="2021" name="BMC Biol.">
        <title>Horizontally acquired antibacterial genes associated with adaptive radiation of ladybird beetles.</title>
        <authorList>
            <person name="Li H.S."/>
            <person name="Tang X.F."/>
            <person name="Huang Y.H."/>
            <person name="Xu Z.Y."/>
            <person name="Chen M.L."/>
            <person name="Du X.Y."/>
            <person name="Qiu B.Y."/>
            <person name="Chen P.T."/>
            <person name="Zhang W."/>
            <person name="Slipinski A."/>
            <person name="Escalona H.E."/>
            <person name="Waterhouse R.M."/>
            <person name="Zwick A."/>
            <person name="Pang H."/>
        </authorList>
    </citation>
    <scope>NUCLEOTIDE SEQUENCE [LARGE SCALE GENOMIC DNA]</scope>
    <source>
        <strain evidence="2">SYSU2018</strain>
    </source>
</reference>
<comment type="caution">
    <text evidence="2">The sequence shown here is derived from an EMBL/GenBank/DDBJ whole genome shotgun (WGS) entry which is preliminary data.</text>
</comment>
<keyword evidence="3" id="KW-1185">Reference proteome</keyword>
<dbReference type="EMBL" id="JABFTP020000042">
    <property type="protein sequence ID" value="KAL3272262.1"/>
    <property type="molecule type" value="Genomic_DNA"/>
</dbReference>
<protein>
    <submittedName>
        <fullName evidence="2">Uncharacterized protein</fullName>
    </submittedName>
</protein>
<name>A0ABD2N1H5_9CUCU</name>
<evidence type="ECO:0000313" key="2">
    <source>
        <dbReference type="EMBL" id="KAL3272262.1"/>
    </source>
</evidence>
<sequence length="103" mass="11433">MAKKMDNSRYISNSNNKQRATWKLIETYTGNKPKNVSVLNKISTKDKTSEDILNELNAYFVSSGRCGHSNVDRVGVGCESPTSSSSSTGEHRSSRSLQHYNDS</sequence>
<proteinExistence type="predicted"/>
<accession>A0ABD2N1H5</accession>
<dbReference type="Proteomes" id="UP001516400">
    <property type="component" value="Unassembled WGS sequence"/>
</dbReference>
<evidence type="ECO:0000256" key="1">
    <source>
        <dbReference type="SAM" id="MobiDB-lite"/>
    </source>
</evidence>
<gene>
    <name evidence="2" type="ORF">HHI36_022743</name>
</gene>
<feature type="compositionally biased region" description="Low complexity" evidence="1">
    <location>
        <begin position="79"/>
        <end position="88"/>
    </location>
</feature>
<dbReference type="AlphaFoldDB" id="A0ABD2N1H5"/>